<keyword evidence="2" id="KW-1133">Transmembrane helix</keyword>
<evidence type="ECO:0000313" key="5">
    <source>
        <dbReference type="Proteomes" id="UP000559256"/>
    </source>
</evidence>
<feature type="domain" description="DUF6534" evidence="3">
    <location>
        <begin position="162"/>
        <end position="247"/>
    </location>
</feature>
<organism evidence="4 5">
    <name type="scientific">Tetrapyrgos nigripes</name>
    <dbReference type="NCBI Taxonomy" id="182062"/>
    <lineage>
        <taxon>Eukaryota</taxon>
        <taxon>Fungi</taxon>
        <taxon>Dikarya</taxon>
        <taxon>Basidiomycota</taxon>
        <taxon>Agaricomycotina</taxon>
        <taxon>Agaricomycetes</taxon>
        <taxon>Agaricomycetidae</taxon>
        <taxon>Agaricales</taxon>
        <taxon>Marasmiineae</taxon>
        <taxon>Marasmiaceae</taxon>
        <taxon>Tetrapyrgos</taxon>
    </lineage>
</organism>
<feature type="transmembrane region" description="Helical" evidence="2">
    <location>
        <begin position="196"/>
        <end position="217"/>
    </location>
</feature>
<name>A0A8H5CEM1_9AGAR</name>
<dbReference type="Proteomes" id="UP000559256">
    <property type="component" value="Unassembled WGS sequence"/>
</dbReference>
<keyword evidence="2" id="KW-0812">Transmembrane</keyword>
<proteinExistence type="predicted"/>
<dbReference type="PANTHER" id="PTHR40465">
    <property type="entry name" value="CHROMOSOME 1, WHOLE GENOME SHOTGUN SEQUENCE"/>
    <property type="match status" value="1"/>
</dbReference>
<feature type="transmembrane region" description="Helical" evidence="2">
    <location>
        <begin position="88"/>
        <end position="108"/>
    </location>
</feature>
<feature type="transmembrane region" description="Helical" evidence="2">
    <location>
        <begin position="157"/>
        <end position="175"/>
    </location>
</feature>
<reference evidence="4 5" key="1">
    <citation type="journal article" date="2020" name="ISME J.">
        <title>Uncovering the hidden diversity of litter-decomposition mechanisms in mushroom-forming fungi.</title>
        <authorList>
            <person name="Floudas D."/>
            <person name="Bentzer J."/>
            <person name="Ahren D."/>
            <person name="Johansson T."/>
            <person name="Persson P."/>
            <person name="Tunlid A."/>
        </authorList>
    </citation>
    <scope>NUCLEOTIDE SEQUENCE [LARGE SCALE GENOMIC DNA]</scope>
    <source>
        <strain evidence="4 5">CBS 291.85</strain>
    </source>
</reference>
<dbReference type="EMBL" id="JAACJM010000179">
    <property type="protein sequence ID" value="KAF5340083.1"/>
    <property type="molecule type" value="Genomic_DNA"/>
</dbReference>
<dbReference type="AlphaFoldDB" id="A0A8H5CEM1"/>
<feature type="compositionally biased region" description="Low complexity" evidence="1">
    <location>
        <begin position="335"/>
        <end position="350"/>
    </location>
</feature>
<evidence type="ECO:0000256" key="1">
    <source>
        <dbReference type="SAM" id="MobiDB-lite"/>
    </source>
</evidence>
<dbReference type="InterPro" id="IPR045339">
    <property type="entry name" value="DUF6534"/>
</dbReference>
<keyword evidence="5" id="KW-1185">Reference proteome</keyword>
<gene>
    <name evidence="4" type="ORF">D9758_013145</name>
</gene>
<protein>
    <recommendedName>
        <fullName evidence="3">DUF6534 domain-containing protein</fullName>
    </recommendedName>
</protein>
<comment type="caution">
    <text evidence="4">The sequence shown here is derived from an EMBL/GenBank/DDBJ whole genome shotgun (WGS) entry which is preliminary data.</text>
</comment>
<keyword evidence="2" id="KW-0472">Membrane</keyword>
<evidence type="ECO:0000259" key="3">
    <source>
        <dbReference type="Pfam" id="PF20152"/>
    </source>
</evidence>
<dbReference type="PANTHER" id="PTHR40465:SF1">
    <property type="entry name" value="DUF6534 DOMAIN-CONTAINING PROTEIN"/>
    <property type="match status" value="1"/>
</dbReference>
<accession>A0A8H5CEM1</accession>
<feature type="transmembrane region" description="Helical" evidence="2">
    <location>
        <begin position="223"/>
        <end position="243"/>
    </location>
</feature>
<feature type="region of interest" description="Disordered" evidence="1">
    <location>
        <begin position="265"/>
        <end position="288"/>
    </location>
</feature>
<evidence type="ECO:0000313" key="4">
    <source>
        <dbReference type="EMBL" id="KAF5340083.1"/>
    </source>
</evidence>
<sequence length="357" mass="38809">MDVNAMLGTTLIGTWVNVMLYMLEIIQIYKYFTHYYSSDRRVFQVAVIIVFLVDTVCTIAECAAFYLYSVVHWGEPDYMNGMPWPIPVYVASTGITALIVQVFMLHRFWVLTRRVALACGIALMVITALVGSMMVAALTGKYSSNSQRFRTIVPAHVWLISSAAADIVIAIALGIQFASTEIPSVSKRLGRRLAILSLKTGTITSVFAVASTIVYATNRQTNAIFTICFCIGRLYSLTLLYNLNVRFSVRRGSTTLNVESLSLSDRSTRTGSGSGSGSGNASSSRPENTKISALTSISSQLYPSSSSCGPVDEWGIRAPTPAIIVDEALRDAQSSSQKYGYQSTSSSTQSLPNPSIV</sequence>
<feature type="transmembrane region" description="Helical" evidence="2">
    <location>
        <begin position="115"/>
        <end position="137"/>
    </location>
</feature>
<evidence type="ECO:0000256" key="2">
    <source>
        <dbReference type="SAM" id="Phobius"/>
    </source>
</evidence>
<dbReference type="Pfam" id="PF20152">
    <property type="entry name" value="DUF6534"/>
    <property type="match status" value="1"/>
</dbReference>
<feature type="transmembrane region" description="Helical" evidence="2">
    <location>
        <begin position="43"/>
        <end position="68"/>
    </location>
</feature>
<feature type="transmembrane region" description="Helical" evidence="2">
    <location>
        <begin position="6"/>
        <end position="23"/>
    </location>
</feature>
<feature type="region of interest" description="Disordered" evidence="1">
    <location>
        <begin position="335"/>
        <end position="357"/>
    </location>
</feature>
<dbReference type="OrthoDB" id="3203775at2759"/>